<dbReference type="AlphaFoldDB" id="A0AAV3WXK2"/>
<protein>
    <recommendedName>
        <fullName evidence="4">Bacteriocin immunity protein</fullName>
    </recommendedName>
</protein>
<keyword evidence="1" id="KW-0472">Membrane</keyword>
<name>A0AAV3WXK2_9LACT</name>
<keyword evidence="1" id="KW-1133">Transmembrane helix</keyword>
<evidence type="ECO:0000313" key="3">
    <source>
        <dbReference type="Proteomes" id="UP000887127"/>
    </source>
</evidence>
<dbReference type="EMBL" id="BKBI01000015">
    <property type="protein sequence ID" value="GEQ36496.1"/>
    <property type="molecule type" value="Genomic_DNA"/>
</dbReference>
<feature type="transmembrane region" description="Helical" evidence="1">
    <location>
        <begin position="12"/>
        <end position="31"/>
    </location>
</feature>
<sequence>MDKKKLSEITGTPNFLFFVILFLSAYIQTVISDVFSLNIFFSMIIFITLILLLHRITKLLYKLSK</sequence>
<proteinExistence type="predicted"/>
<comment type="caution">
    <text evidence="2">The sequence shown here is derived from an EMBL/GenBank/DDBJ whole genome shotgun (WGS) entry which is preliminary data.</text>
</comment>
<dbReference type="Proteomes" id="UP000887127">
    <property type="component" value="Unassembled WGS sequence"/>
</dbReference>
<feature type="transmembrane region" description="Helical" evidence="1">
    <location>
        <begin position="37"/>
        <end position="56"/>
    </location>
</feature>
<keyword evidence="1" id="KW-0812">Transmembrane</keyword>
<organism evidence="2 3">
    <name type="scientific">Marinilactibacillus psychrotolerans</name>
    <dbReference type="NCBI Taxonomy" id="191770"/>
    <lineage>
        <taxon>Bacteria</taxon>
        <taxon>Bacillati</taxon>
        <taxon>Bacillota</taxon>
        <taxon>Bacilli</taxon>
        <taxon>Lactobacillales</taxon>
        <taxon>Carnobacteriaceae</taxon>
        <taxon>Marinilactibacillus</taxon>
    </lineage>
</organism>
<reference evidence="2" key="1">
    <citation type="submission" date="2019-08" db="EMBL/GenBank/DDBJ databases">
        <title>Marinilactibacillus psychrotolerans M13-2T whole genome sequencing project.</title>
        <authorList>
            <person name="Ishikawa M."/>
            <person name="Suzuki T."/>
            <person name="Matsutani M."/>
        </authorList>
    </citation>
    <scope>NUCLEOTIDE SEQUENCE</scope>
    <source>
        <strain evidence="2">M13-2T</strain>
    </source>
</reference>
<evidence type="ECO:0000313" key="2">
    <source>
        <dbReference type="EMBL" id="GEQ36496.1"/>
    </source>
</evidence>
<gene>
    <name evidence="2" type="ORF">M132T_20040</name>
</gene>
<accession>A0AAV3WXK2</accession>
<evidence type="ECO:0008006" key="4">
    <source>
        <dbReference type="Google" id="ProtNLM"/>
    </source>
</evidence>
<evidence type="ECO:0000256" key="1">
    <source>
        <dbReference type="SAM" id="Phobius"/>
    </source>
</evidence>